<name>A0A1S4FJF8_AEDAE</name>
<reference evidence="3 4" key="1">
    <citation type="submission" date="2017-06" db="EMBL/GenBank/DDBJ databases">
        <title>Aedes aegypti genome working group (AGWG) sequencing and assembly.</title>
        <authorList>
            <consortium name="Aedes aegypti Genome Working Group (AGWG)"/>
            <person name="Matthews B.J."/>
        </authorList>
    </citation>
    <scope>NUCLEOTIDE SEQUENCE [LARGE SCALE GENOMIC DNA]</scope>
    <source>
        <strain evidence="3 4">LVP_AGWG</strain>
    </source>
</reference>
<feature type="compositionally biased region" description="Acidic residues" evidence="2">
    <location>
        <begin position="547"/>
        <end position="559"/>
    </location>
</feature>
<organism evidence="3 4">
    <name type="scientific">Aedes aegypti</name>
    <name type="common">Yellowfever mosquito</name>
    <name type="synonym">Culex aegypti</name>
    <dbReference type="NCBI Taxonomy" id="7159"/>
    <lineage>
        <taxon>Eukaryota</taxon>
        <taxon>Metazoa</taxon>
        <taxon>Ecdysozoa</taxon>
        <taxon>Arthropoda</taxon>
        <taxon>Hexapoda</taxon>
        <taxon>Insecta</taxon>
        <taxon>Pterygota</taxon>
        <taxon>Neoptera</taxon>
        <taxon>Endopterygota</taxon>
        <taxon>Diptera</taxon>
        <taxon>Nematocera</taxon>
        <taxon>Culicoidea</taxon>
        <taxon>Culicidae</taxon>
        <taxon>Culicinae</taxon>
        <taxon>Aedini</taxon>
        <taxon>Aedes</taxon>
        <taxon>Stegomyia</taxon>
    </lineage>
</organism>
<accession>A0A1S4FJF8</accession>
<sequence>MTDEESTFKKPSIDLKLLSKSRRAELPASASTADVPEPTAAEEPPTQQREQLLASDSNEIPPIPYKEPAWSQKCDASLQYSFEVLKNGVIIENVKQLQNKAFWLFGRLPNCDINMAHPTISRYHAILQYRGAEQEAADVDSDEEEESKSLHVTIEPGWYLYDLNSTHGTFLNKQRLKPKTYVRVKVGYMIKLGSSSRVYILQGPSEDEDEPSAMTITEMKEMRQKQEKLREEMAEIERQEKERIEKLKESEGINWGMAEDADEETDLAHNPFAVTNNEELFLDDPKKTLRGYFEREGHDLDYKLEELSVGNYVCKVELPVDDDFGRPIVAEVTHKGKKKETVVQCALEACRILDRYGLLRQATHEPRRRHKKTSDSDDDDDFLDRTGDVERRRQRKQLKNSTEVHTYEDLIRRESELLERLEQIEGKIQQRQMIEKGTRLPENDDDVDDFLTKLSEDKPYDKFEVRRLRLEKEKLLKDHVTLQKLIKIAKPLELPGMSQGPSSSGSSKDELKKKMMPLFGKRNKLCKTFGIKKSEIKVGGATSSYGDEVEEEEDAEQEKDESRVEKKQEPEKVQSEMIPKKVQGPVFNQELLEQNCKTIKSPEDIEVSAAKSQTHQDEQSSQSEGNKKRRSETELEDSSLSSAVGRKKRSRNRTRERNRDNVDFDDTDELQSEEKNIEWVPPQNQTGDGRTSLNEKFGY</sequence>
<dbReference type="CDD" id="cd19856">
    <property type="entry name" value="DSRM_Kanadaptin"/>
    <property type="match status" value="1"/>
</dbReference>
<feature type="region of interest" description="Disordered" evidence="2">
    <location>
        <begin position="602"/>
        <end position="699"/>
    </location>
</feature>
<feature type="region of interest" description="Disordered" evidence="2">
    <location>
        <begin position="540"/>
        <end position="587"/>
    </location>
</feature>
<evidence type="ECO:0000313" key="3">
    <source>
        <dbReference type="EnsemblMetazoa" id="AAEL008427-PA"/>
    </source>
</evidence>
<reference evidence="3" key="2">
    <citation type="submission" date="2020-05" db="UniProtKB">
        <authorList>
            <consortium name="EnsemblMetazoa"/>
        </authorList>
    </citation>
    <scope>IDENTIFICATION</scope>
    <source>
        <strain evidence="3">LVP_AGWG</strain>
    </source>
</reference>
<dbReference type="Gene3D" id="2.60.200.20">
    <property type="match status" value="1"/>
</dbReference>
<dbReference type="InterPro" id="IPR000253">
    <property type="entry name" value="FHA_dom"/>
</dbReference>
<feature type="compositionally biased region" description="Basic and acidic residues" evidence="2">
    <location>
        <begin position="560"/>
        <end position="574"/>
    </location>
</feature>
<feature type="compositionally biased region" description="Low complexity" evidence="2">
    <location>
        <begin position="32"/>
        <end position="46"/>
    </location>
</feature>
<keyword evidence="4" id="KW-1185">Reference proteome</keyword>
<protein>
    <submittedName>
        <fullName evidence="3">Uncharacterized protein</fullName>
    </submittedName>
</protein>
<dbReference type="FunFam" id="2.60.200.20:FF:000071">
    <property type="entry name" value="AGAP004588-PA"/>
    <property type="match status" value="1"/>
</dbReference>
<dbReference type="Proteomes" id="UP000008820">
    <property type="component" value="Chromosome 1"/>
</dbReference>
<dbReference type="InterPro" id="IPR050923">
    <property type="entry name" value="Cell_Proc_Reg/RNA_Proc"/>
</dbReference>
<feature type="region of interest" description="Disordered" evidence="2">
    <location>
        <begin position="363"/>
        <end position="385"/>
    </location>
</feature>
<gene>
    <name evidence="3" type="primary">5570624</name>
</gene>
<feature type="coiled-coil region" evidence="1">
    <location>
        <begin position="219"/>
        <end position="250"/>
    </location>
</feature>
<dbReference type="SUPFAM" id="SSF49879">
    <property type="entry name" value="SMAD/FHA domain"/>
    <property type="match status" value="1"/>
</dbReference>
<evidence type="ECO:0000256" key="2">
    <source>
        <dbReference type="SAM" id="MobiDB-lite"/>
    </source>
</evidence>
<dbReference type="OrthoDB" id="433755at2759"/>
<dbReference type="InterPro" id="IPR008984">
    <property type="entry name" value="SMAD_FHA_dom_sf"/>
</dbReference>
<dbReference type="PANTHER" id="PTHR23308">
    <property type="entry name" value="NUCLEAR INHIBITOR OF PROTEIN PHOSPHATASE-1"/>
    <property type="match status" value="1"/>
</dbReference>
<keyword evidence="1" id="KW-0175">Coiled coil</keyword>
<dbReference type="SMART" id="SM00240">
    <property type="entry name" value="FHA"/>
    <property type="match status" value="1"/>
</dbReference>
<dbReference type="VEuPathDB" id="VectorBase:AAEL008427"/>
<evidence type="ECO:0000313" key="4">
    <source>
        <dbReference type="Proteomes" id="UP000008820"/>
    </source>
</evidence>
<proteinExistence type="predicted"/>
<dbReference type="Pfam" id="PF00498">
    <property type="entry name" value="FHA"/>
    <property type="match status" value="1"/>
</dbReference>
<dbReference type="CDD" id="cd22677">
    <property type="entry name" value="FHA_Kanadaptin"/>
    <property type="match status" value="1"/>
</dbReference>
<feature type="region of interest" description="Disordered" evidence="2">
    <location>
        <begin position="20"/>
        <end position="49"/>
    </location>
</feature>
<dbReference type="InParanoid" id="A0A1S4FJF8"/>
<dbReference type="AlphaFoldDB" id="A0A1S4FJF8"/>
<dbReference type="PROSITE" id="PS50006">
    <property type="entry name" value="FHA_DOMAIN"/>
    <property type="match status" value="1"/>
</dbReference>
<feature type="compositionally biased region" description="Basic and acidic residues" evidence="2">
    <location>
        <begin position="653"/>
        <end position="662"/>
    </location>
</feature>
<feature type="compositionally biased region" description="Polar residues" evidence="2">
    <location>
        <begin position="682"/>
        <end position="699"/>
    </location>
</feature>
<evidence type="ECO:0000256" key="1">
    <source>
        <dbReference type="SAM" id="Coils"/>
    </source>
</evidence>
<dbReference type="EnsemblMetazoa" id="AAEL008427-RA">
    <property type="protein sequence ID" value="AAEL008427-PA"/>
    <property type="gene ID" value="AAEL008427"/>
</dbReference>
<dbReference type="FunCoup" id="A0A1S4FJF8">
    <property type="interactions" value="1594"/>
</dbReference>